<name>A0AAD7BFD7_9AGAR</name>
<dbReference type="GO" id="GO:0004197">
    <property type="term" value="F:cysteine-type endopeptidase activity"/>
    <property type="evidence" value="ECO:0007669"/>
    <property type="project" value="InterPro"/>
</dbReference>
<protein>
    <recommendedName>
        <fullName evidence="1">Peptidase C14 caspase domain-containing protein</fullName>
    </recommendedName>
</protein>
<comment type="caution">
    <text evidence="2">The sequence shown here is derived from an EMBL/GenBank/DDBJ whole genome shotgun (WGS) entry which is preliminary data.</text>
</comment>
<dbReference type="AlphaFoldDB" id="A0AAD7BFD7"/>
<accession>A0AAD7BFD7</accession>
<evidence type="ECO:0000259" key="1">
    <source>
        <dbReference type="Pfam" id="PF00656"/>
    </source>
</evidence>
<feature type="domain" description="Peptidase C14 caspase" evidence="1">
    <location>
        <begin position="20"/>
        <end position="165"/>
    </location>
</feature>
<organism evidence="2 3">
    <name type="scientific">Roridomyces roridus</name>
    <dbReference type="NCBI Taxonomy" id="1738132"/>
    <lineage>
        <taxon>Eukaryota</taxon>
        <taxon>Fungi</taxon>
        <taxon>Dikarya</taxon>
        <taxon>Basidiomycota</taxon>
        <taxon>Agaricomycotina</taxon>
        <taxon>Agaricomycetes</taxon>
        <taxon>Agaricomycetidae</taxon>
        <taxon>Agaricales</taxon>
        <taxon>Marasmiineae</taxon>
        <taxon>Mycenaceae</taxon>
        <taxon>Roridomyces</taxon>
    </lineage>
</organism>
<dbReference type="Pfam" id="PF00656">
    <property type="entry name" value="Peptidase_C14"/>
    <property type="match status" value="1"/>
</dbReference>
<gene>
    <name evidence="2" type="ORF">FB45DRAFT_1097727</name>
</gene>
<proteinExistence type="predicted"/>
<keyword evidence="3" id="KW-1185">Reference proteome</keyword>
<evidence type="ECO:0000313" key="2">
    <source>
        <dbReference type="EMBL" id="KAJ7618805.1"/>
    </source>
</evidence>
<sequence length="462" mass="50804">MSHEKLNRAPLPHTIPMAIFALIVGINKYIAQDILPPLQGCVNDATLFKSFLDIYCTQNGFDLQVKVLLNEDATRSGILDTFTAHLLNNPAIPNGGHTPMIFSSRGMEAVIETICPHDEHAIVNGKYVHGIPDYVLGALLLNLAYTKGDNITVILDSCHSSGIARAELPDSGTARSPIYPPCPSLPILIATSSFRPGGYPSGGASVLSLRRPCGLRLPGIRSSSTWGSIAGVVAGTDIRSLRREVRRVRIGHSPRCSCKMHESVLVRWILGKLLPMTAGRPASVNNPRLRYVLHSRRTFLLRPRFFLPNLRVPGSTTDTSSSQLEDAHVVLHPMTRVALLIVERRAPAMQLDGVVDVHIPLNANHDNLPNILNEIAHFNHFLFHTNDVPGLRLLGGRCELRMFRLIGERPGRKQDPDFADFVQMDKESETLVAHIPSEMGVKYGFEIVNNSHAEGLCVSILL</sequence>
<reference evidence="2" key="1">
    <citation type="submission" date="2023-03" db="EMBL/GenBank/DDBJ databases">
        <title>Massive genome expansion in bonnet fungi (Mycena s.s.) driven by repeated elements and novel gene families across ecological guilds.</title>
        <authorList>
            <consortium name="Lawrence Berkeley National Laboratory"/>
            <person name="Harder C.B."/>
            <person name="Miyauchi S."/>
            <person name="Viragh M."/>
            <person name="Kuo A."/>
            <person name="Thoen E."/>
            <person name="Andreopoulos B."/>
            <person name="Lu D."/>
            <person name="Skrede I."/>
            <person name="Drula E."/>
            <person name="Henrissat B."/>
            <person name="Morin E."/>
            <person name="Kohler A."/>
            <person name="Barry K."/>
            <person name="LaButti K."/>
            <person name="Morin E."/>
            <person name="Salamov A."/>
            <person name="Lipzen A."/>
            <person name="Mereny Z."/>
            <person name="Hegedus B."/>
            <person name="Baldrian P."/>
            <person name="Stursova M."/>
            <person name="Weitz H."/>
            <person name="Taylor A."/>
            <person name="Grigoriev I.V."/>
            <person name="Nagy L.G."/>
            <person name="Martin F."/>
            <person name="Kauserud H."/>
        </authorList>
    </citation>
    <scope>NUCLEOTIDE SEQUENCE</scope>
    <source>
        <strain evidence="2">9284</strain>
    </source>
</reference>
<dbReference type="GO" id="GO:0006508">
    <property type="term" value="P:proteolysis"/>
    <property type="evidence" value="ECO:0007669"/>
    <property type="project" value="InterPro"/>
</dbReference>
<dbReference type="Gene3D" id="3.40.50.1460">
    <property type="match status" value="1"/>
</dbReference>
<dbReference type="EMBL" id="JARKIF010000019">
    <property type="protein sequence ID" value="KAJ7618805.1"/>
    <property type="molecule type" value="Genomic_DNA"/>
</dbReference>
<dbReference type="InterPro" id="IPR011600">
    <property type="entry name" value="Pept_C14_caspase"/>
</dbReference>
<evidence type="ECO:0000313" key="3">
    <source>
        <dbReference type="Proteomes" id="UP001221142"/>
    </source>
</evidence>
<dbReference type="Proteomes" id="UP001221142">
    <property type="component" value="Unassembled WGS sequence"/>
</dbReference>